<keyword evidence="6" id="KW-1185">Reference proteome</keyword>
<dbReference type="Proteomes" id="UP000274097">
    <property type="component" value="Unassembled WGS sequence"/>
</dbReference>
<reference evidence="4 7" key="1">
    <citation type="submission" date="2018-09" db="EMBL/GenBank/DDBJ databases">
        <title>Roseomonas sp. nov., isolated from feces of Tibetan antelopes in the Qinghai-Tibet plateau, China.</title>
        <authorList>
            <person name="Tian Z."/>
        </authorList>
    </citation>
    <scope>NUCLEOTIDE SEQUENCE [LARGE SCALE GENOMIC DNA]</scope>
    <source>
        <strain evidence="5 6">Z23</strain>
        <strain evidence="4 7">Z24</strain>
    </source>
</reference>
<dbReference type="Pfam" id="PF00583">
    <property type="entry name" value="Acetyltransf_1"/>
    <property type="match status" value="1"/>
</dbReference>
<dbReference type="PANTHER" id="PTHR43877">
    <property type="entry name" value="AMINOALKYLPHOSPHONATE N-ACETYLTRANSFERASE-RELATED-RELATED"/>
    <property type="match status" value="1"/>
</dbReference>
<dbReference type="Gene3D" id="3.40.630.30">
    <property type="match status" value="1"/>
</dbReference>
<accession>A0A3A9JB84</accession>
<evidence type="ECO:0000313" key="4">
    <source>
        <dbReference type="EMBL" id="RKK01953.1"/>
    </source>
</evidence>
<evidence type="ECO:0000313" key="7">
    <source>
        <dbReference type="Proteomes" id="UP000278036"/>
    </source>
</evidence>
<evidence type="ECO:0000313" key="5">
    <source>
        <dbReference type="EMBL" id="RMI25938.1"/>
    </source>
</evidence>
<dbReference type="InParanoid" id="A0A3A9JB84"/>
<feature type="domain" description="N-acetyltransferase" evidence="3">
    <location>
        <begin position="3"/>
        <end position="150"/>
    </location>
</feature>
<dbReference type="InterPro" id="IPR050832">
    <property type="entry name" value="Bact_Acetyltransf"/>
</dbReference>
<proteinExistence type="predicted"/>
<dbReference type="SUPFAM" id="SSF55729">
    <property type="entry name" value="Acyl-CoA N-acyltransferases (Nat)"/>
    <property type="match status" value="1"/>
</dbReference>
<evidence type="ECO:0000256" key="1">
    <source>
        <dbReference type="ARBA" id="ARBA00022679"/>
    </source>
</evidence>
<gene>
    <name evidence="4" type="ORF">D6Z83_22300</name>
    <name evidence="5" type="ORF">EBE87_05955</name>
</gene>
<keyword evidence="1 4" id="KW-0808">Transferase</keyword>
<evidence type="ECO:0000256" key="2">
    <source>
        <dbReference type="ARBA" id="ARBA00023315"/>
    </source>
</evidence>
<dbReference type="GO" id="GO:0016747">
    <property type="term" value="F:acyltransferase activity, transferring groups other than amino-acyl groups"/>
    <property type="evidence" value="ECO:0007669"/>
    <property type="project" value="InterPro"/>
</dbReference>
<name>A0A3A9JB84_9PROT</name>
<dbReference type="EMBL" id="RAQU01000199">
    <property type="protein sequence ID" value="RKK01953.1"/>
    <property type="molecule type" value="Genomic_DNA"/>
</dbReference>
<keyword evidence="2" id="KW-0012">Acyltransferase</keyword>
<dbReference type="EMBL" id="RFLX01000003">
    <property type="protein sequence ID" value="RMI25938.1"/>
    <property type="molecule type" value="Genomic_DNA"/>
</dbReference>
<protein>
    <submittedName>
        <fullName evidence="4">GNAT family N-acetyltransferase</fullName>
    </submittedName>
</protein>
<dbReference type="Proteomes" id="UP000278036">
    <property type="component" value="Unassembled WGS sequence"/>
</dbReference>
<sequence length="160" mass="17469">MVMQVRRFEEPDAQALAELMIEMAGFYGATIDPDLVVVEDIIRQARQVDIIVAHDDTHLLGFATFASLYPVAGLLAFTYVQQVYVGQTARRLGVAQALMAEIARAAKAAGSTRVEWSTSRENTAARSLYDGLGADGSDKVYYVLDREALDRLAVRGQQGA</sequence>
<dbReference type="PANTHER" id="PTHR43877:SF2">
    <property type="entry name" value="AMINOALKYLPHOSPHONATE N-ACETYLTRANSFERASE-RELATED"/>
    <property type="match status" value="1"/>
</dbReference>
<organism evidence="4 7">
    <name type="scientific">Teichococcus wenyumeiae</name>
    <dbReference type="NCBI Taxonomy" id="2478470"/>
    <lineage>
        <taxon>Bacteria</taxon>
        <taxon>Pseudomonadati</taxon>
        <taxon>Pseudomonadota</taxon>
        <taxon>Alphaproteobacteria</taxon>
        <taxon>Acetobacterales</taxon>
        <taxon>Roseomonadaceae</taxon>
        <taxon>Roseomonas</taxon>
    </lineage>
</organism>
<dbReference type="OrthoDB" id="9805924at2"/>
<comment type="caution">
    <text evidence="4">The sequence shown here is derived from an EMBL/GenBank/DDBJ whole genome shotgun (WGS) entry which is preliminary data.</text>
</comment>
<dbReference type="PROSITE" id="PS51186">
    <property type="entry name" value="GNAT"/>
    <property type="match status" value="1"/>
</dbReference>
<evidence type="ECO:0000313" key="6">
    <source>
        <dbReference type="Proteomes" id="UP000274097"/>
    </source>
</evidence>
<dbReference type="InterPro" id="IPR016181">
    <property type="entry name" value="Acyl_CoA_acyltransferase"/>
</dbReference>
<evidence type="ECO:0000259" key="3">
    <source>
        <dbReference type="PROSITE" id="PS51186"/>
    </source>
</evidence>
<dbReference type="AlphaFoldDB" id="A0A3A9JB84"/>
<dbReference type="InterPro" id="IPR000182">
    <property type="entry name" value="GNAT_dom"/>
</dbReference>